<dbReference type="KEGG" id="rqi:C1M55_11895"/>
<comment type="caution">
    <text evidence="1">The sequence shown here is derived from an EMBL/GenBank/DDBJ whole genome shotgun (WGS) entry which is preliminary data.</text>
</comment>
<name>A0A2A5JEY5_RHOSG</name>
<organism evidence="1 2">
    <name type="scientific">Rhodococcus qingshengii</name>
    <dbReference type="NCBI Taxonomy" id="334542"/>
    <lineage>
        <taxon>Bacteria</taxon>
        <taxon>Bacillati</taxon>
        <taxon>Actinomycetota</taxon>
        <taxon>Actinomycetes</taxon>
        <taxon>Mycobacteriales</taxon>
        <taxon>Nocardiaceae</taxon>
        <taxon>Rhodococcus</taxon>
        <taxon>Rhodococcus erythropolis group</taxon>
    </lineage>
</organism>
<sequence>MCICRTLTQAARRSVLTHELIHLERGLPSTDPRYEAREEKLVDELAARLLIPLDSLVNALVWTRGQPDDECAWELWTDLHTLLVRVRTLTPLERAYINSELDRRSN</sequence>
<accession>A0A2A5JEY5</accession>
<dbReference type="AlphaFoldDB" id="A0A2A5JEY5"/>
<evidence type="ECO:0000313" key="2">
    <source>
        <dbReference type="Proteomes" id="UP000230886"/>
    </source>
</evidence>
<protein>
    <submittedName>
        <fullName evidence="1">Uncharacterized protein</fullName>
    </submittedName>
</protein>
<evidence type="ECO:0000313" key="1">
    <source>
        <dbReference type="EMBL" id="PCK27922.1"/>
    </source>
</evidence>
<dbReference type="EMBL" id="NOVD01000004">
    <property type="protein sequence ID" value="PCK27922.1"/>
    <property type="molecule type" value="Genomic_DNA"/>
</dbReference>
<proteinExistence type="predicted"/>
<reference evidence="1 2" key="1">
    <citation type="submission" date="2017-07" db="EMBL/GenBank/DDBJ databases">
        <title>Draft sequence of Rhodococcus enclensis 23b-28.</title>
        <authorList>
            <person name="Besaury L."/>
            <person name="Sancelme M."/>
            <person name="Amato P."/>
            <person name="Lallement A."/>
            <person name="Delort A.-M."/>
        </authorList>
    </citation>
    <scope>NUCLEOTIDE SEQUENCE [LARGE SCALE GENOMIC DNA]</scope>
    <source>
        <strain evidence="1 2">23b-28</strain>
    </source>
</reference>
<gene>
    <name evidence="1" type="ORF">CHR55_10055</name>
</gene>
<dbReference type="Proteomes" id="UP000230886">
    <property type="component" value="Unassembled WGS sequence"/>
</dbReference>